<reference evidence="6" key="1">
    <citation type="submission" date="2020-11" db="EMBL/GenBank/DDBJ databases">
        <authorList>
            <person name="Tran Van P."/>
        </authorList>
    </citation>
    <scope>NUCLEOTIDE SEQUENCE</scope>
</reference>
<keyword evidence="7" id="KW-1185">Reference proteome</keyword>
<feature type="region of interest" description="Disordered" evidence="4">
    <location>
        <begin position="1"/>
        <end position="31"/>
    </location>
</feature>
<dbReference type="InterPro" id="IPR033471">
    <property type="entry name" value="DIRP"/>
</dbReference>
<dbReference type="InterPro" id="IPR010561">
    <property type="entry name" value="LIN-9/ALY1"/>
</dbReference>
<evidence type="ECO:0000256" key="1">
    <source>
        <dbReference type="ARBA" id="ARBA00004123"/>
    </source>
</evidence>
<dbReference type="GO" id="GO:0003677">
    <property type="term" value="F:DNA binding"/>
    <property type="evidence" value="ECO:0007669"/>
    <property type="project" value="TreeGrafter"/>
</dbReference>
<feature type="compositionally biased region" description="Polar residues" evidence="4">
    <location>
        <begin position="768"/>
        <end position="782"/>
    </location>
</feature>
<evidence type="ECO:0000256" key="4">
    <source>
        <dbReference type="SAM" id="MobiDB-lite"/>
    </source>
</evidence>
<dbReference type="SMART" id="SM01135">
    <property type="entry name" value="DIRP"/>
    <property type="match status" value="1"/>
</dbReference>
<comment type="subcellular location">
    <subcellularLocation>
        <location evidence="1">Nucleus</location>
    </subcellularLocation>
</comment>
<dbReference type="GO" id="GO:0006351">
    <property type="term" value="P:DNA-templated transcription"/>
    <property type="evidence" value="ECO:0007669"/>
    <property type="project" value="InterPro"/>
</dbReference>
<accession>A0A7R9BEG2</accession>
<comment type="similarity">
    <text evidence="2">Belongs to the lin-9 family.</text>
</comment>
<evidence type="ECO:0000256" key="2">
    <source>
        <dbReference type="ARBA" id="ARBA00006732"/>
    </source>
</evidence>
<gene>
    <name evidence="6" type="ORF">NMOB1V02_LOCUS938</name>
</gene>
<feature type="compositionally biased region" description="Basic and acidic residues" evidence="4">
    <location>
        <begin position="1"/>
        <end position="12"/>
    </location>
</feature>
<dbReference type="GO" id="GO:0051726">
    <property type="term" value="P:regulation of cell cycle"/>
    <property type="evidence" value="ECO:0007669"/>
    <property type="project" value="TreeGrafter"/>
</dbReference>
<dbReference type="GO" id="GO:0005654">
    <property type="term" value="C:nucleoplasm"/>
    <property type="evidence" value="ECO:0007669"/>
    <property type="project" value="TreeGrafter"/>
</dbReference>
<dbReference type="EMBL" id="CAJPEX010000084">
    <property type="protein sequence ID" value="CAG0913182.1"/>
    <property type="molecule type" value="Genomic_DNA"/>
</dbReference>
<feature type="compositionally biased region" description="Acidic residues" evidence="4">
    <location>
        <begin position="212"/>
        <end position="234"/>
    </location>
</feature>
<evidence type="ECO:0000313" key="7">
    <source>
        <dbReference type="Proteomes" id="UP000678499"/>
    </source>
</evidence>
<dbReference type="InterPro" id="IPR045831">
    <property type="entry name" value="LIN9_C"/>
</dbReference>
<dbReference type="PANTHER" id="PTHR21689:SF2">
    <property type="entry name" value="PROTEIN LIN-9 HOMOLOG"/>
    <property type="match status" value="1"/>
</dbReference>
<protein>
    <recommendedName>
        <fullName evidence="5">DIRP domain-containing protein</fullName>
    </recommendedName>
</protein>
<evidence type="ECO:0000313" key="6">
    <source>
        <dbReference type="EMBL" id="CAD7273030.1"/>
    </source>
</evidence>
<name>A0A7R9BEG2_9CRUS</name>
<evidence type="ECO:0000256" key="3">
    <source>
        <dbReference type="ARBA" id="ARBA00023242"/>
    </source>
</evidence>
<feature type="region of interest" description="Disordered" evidence="4">
    <location>
        <begin position="43"/>
        <end position="242"/>
    </location>
</feature>
<dbReference type="PANTHER" id="PTHR21689">
    <property type="entry name" value="LIN-9"/>
    <property type="match status" value="1"/>
</dbReference>
<dbReference type="Proteomes" id="UP000678499">
    <property type="component" value="Unassembled WGS sequence"/>
</dbReference>
<dbReference type="Pfam" id="PF06584">
    <property type="entry name" value="DIRP"/>
    <property type="match status" value="1"/>
</dbReference>
<dbReference type="AlphaFoldDB" id="A0A7R9BEG2"/>
<keyword evidence="3" id="KW-0539">Nucleus</keyword>
<dbReference type="OrthoDB" id="2339771at2759"/>
<dbReference type="GO" id="GO:0006357">
    <property type="term" value="P:regulation of transcription by RNA polymerase II"/>
    <property type="evidence" value="ECO:0007669"/>
    <property type="project" value="TreeGrafter"/>
</dbReference>
<dbReference type="Pfam" id="PF19438">
    <property type="entry name" value="LIN9_C"/>
    <property type="match status" value="1"/>
</dbReference>
<organism evidence="6">
    <name type="scientific">Notodromas monacha</name>
    <dbReference type="NCBI Taxonomy" id="399045"/>
    <lineage>
        <taxon>Eukaryota</taxon>
        <taxon>Metazoa</taxon>
        <taxon>Ecdysozoa</taxon>
        <taxon>Arthropoda</taxon>
        <taxon>Crustacea</taxon>
        <taxon>Oligostraca</taxon>
        <taxon>Ostracoda</taxon>
        <taxon>Podocopa</taxon>
        <taxon>Podocopida</taxon>
        <taxon>Cypridocopina</taxon>
        <taxon>Cypridoidea</taxon>
        <taxon>Cyprididae</taxon>
        <taxon>Notodromas</taxon>
    </lineage>
</organism>
<sequence>MRRSSIREKNDGEEAVPLNNRGTPARIRKPNRALFDGDFVEVNLNGKKRRPADGEKVSESASSTPKRLKHSLLTTPSPRKCNADAVKNSRKVSSSKRTLNLSEPKPVDDDDESATPKRSVRASRSKPQNDATPVRKSARKPEPNKRFLDPDEIVDLPNLLGQSPRKKSEQEGKSSRKSSRSSSASVSTRERNIPSPILEEQLSPKIPLKELSEEEFLNPSSEPDDSSDEDDDSSEASRNSSKYSTYNPLKAFLPKSSKNSKRFRGVKFVVEDEKPKMEKTVTRVLSKEERRNRLGRRKEVLKQSRISMKVMRCLKRRPTLQWVAYEWFYGHVDVPIFFGDNPFLTCLRENFPKLLELSHGKVLKMTRTEWNFVRKRFGKPRRFSAAFLEEERAVLEIRRDQIRTLQAREIFDFRSMWKCLPDRIPLPLCVGMEVIAFLPALCGFHEGVIQAVNGLKHTFRIRFNNPRIGCQTVDDIFVARGRTLKGLIIPLNQYLAKIRRPRNASASMLPIYSNQRQTPRWRQSNPGRPSPIMGAIDPSLAASDVPLKAMLLEGNLTQFPLQSLVNIVRVKKLLDIKHAKIAELKELNHQAEVTRCHAKEYSIFFQRKYSTLILDLERLNSDLNVVLKEVNNYCRRVAPEQFPKSFSLLKDVTMSQAKALVSSYNVADGDAQGQRAGPSSSKPSVHTGDVIVDDSNVLQLITRVLALFLQIKSFADSSPPWNSYDLRALTDTISEAKANLQPENVALFESCVEVQIRQVLAAMSQSKQATSGLEESSSSTNAFLPDENR</sequence>
<feature type="region of interest" description="Disordered" evidence="4">
    <location>
        <begin position="768"/>
        <end position="789"/>
    </location>
</feature>
<feature type="domain" description="DIRP" evidence="5">
    <location>
        <begin position="328"/>
        <end position="440"/>
    </location>
</feature>
<evidence type="ECO:0000259" key="5">
    <source>
        <dbReference type="SMART" id="SM01135"/>
    </source>
</evidence>
<proteinExistence type="inferred from homology"/>
<dbReference type="EMBL" id="OA882121">
    <property type="protein sequence ID" value="CAD7273030.1"/>
    <property type="molecule type" value="Genomic_DNA"/>
</dbReference>
<feature type="compositionally biased region" description="Basic and acidic residues" evidence="4">
    <location>
        <begin position="139"/>
        <end position="149"/>
    </location>
</feature>
<dbReference type="GO" id="GO:0017053">
    <property type="term" value="C:transcription repressor complex"/>
    <property type="evidence" value="ECO:0007669"/>
    <property type="project" value="InterPro"/>
</dbReference>